<sequence>MVRTKGARLMDRNKMKKAPQFKRIEGIWVHRLGPSFELGLPVFTGPNSGQCRRMLSLDRMPSIRFMYLVTTIFGVWYCSLC</sequence>
<keyword evidence="1" id="KW-0812">Transmembrane</keyword>
<evidence type="ECO:0000256" key="1">
    <source>
        <dbReference type="SAM" id="Phobius"/>
    </source>
</evidence>
<keyword evidence="1" id="KW-0472">Membrane</keyword>
<accession>A0A0A9F3Y8</accession>
<dbReference type="EMBL" id="GBRH01194903">
    <property type="protein sequence ID" value="JAE02993.1"/>
    <property type="molecule type" value="Transcribed_RNA"/>
</dbReference>
<name>A0A0A9F3Y8_ARUDO</name>
<feature type="transmembrane region" description="Helical" evidence="1">
    <location>
        <begin position="62"/>
        <end position="79"/>
    </location>
</feature>
<evidence type="ECO:0000313" key="2">
    <source>
        <dbReference type="EMBL" id="JAE02993.1"/>
    </source>
</evidence>
<organism evidence="2">
    <name type="scientific">Arundo donax</name>
    <name type="common">Giant reed</name>
    <name type="synonym">Donax arundinaceus</name>
    <dbReference type="NCBI Taxonomy" id="35708"/>
    <lineage>
        <taxon>Eukaryota</taxon>
        <taxon>Viridiplantae</taxon>
        <taxon>Streptophyta</taxon>
        <taxon>Embryophyta</taxon>
        <taxon>Tracheophyta</taxon>
        <taxon>Spermatophyta</taxon>
        <taxon>Magnoliopsida</taxon>
        <taxon>Liliopsida</taxon>
        <taxon>Poales</taxon>
        <taxon>Poaceae</taxon>
        <taxon>PACMAD clade</taxon>
        <taxon>Arundinoideae</taxon>
        <taxon>Arundineae</taxon>
        <taxon>Arundo</taxon>
    </lineage>
</organism>
<reference evidence="2" key="2">
    <citation type="journal article" date="2015" name="Data Brief">
        <title>Shoot transcriptome of the giant reed, Arundo donax.</title>
        <authorList>
            <person name="Barrero R.A."/>
            <person name="Guerrero F.D."/>
            <person name="Moolhuijzen P."/>
            <person name="Goolsby J.A."/>
            <person name="Tidwell J."/>
            <person name="Bellgard S.E."/>
            <person name="Bellgard M.I."/>
        </authorList>
    </citation>
    <scope>NUCLEOTIDE SEQUENCE</scope>
    <source>
        <tissue evidence="2">Shoot tissue taken approximately 20 cm above the soil surface</tissue>
    </source>
</reference>
<reference evidence="2" key="1">
    <citation type="submission" date="2014-09" db="EMBL/GenBank/DDBJ databases">
        <authorList>
            <person name="Magalhaes I.L.F."/>
            <person name="Oliveira U."/>
            <person name="Santos F.R."/>
            <person name="Vidigal T.H.D.A."/>
            <person name="Brescovit A.D."/>
            <person name="Santos A.J."/>
        </authorList>
    </citation>
    <scope>NUCLEOTIDE SEQUENCE</scope>
    <source>
        <tissue evidence="2">Shoot tissue taken approximately 20 cm above the soil surface</tissue>
    </source>
</reference>
<protein>
    <submittedName>
        <fullName evidence="2">Uncharacterized protein</fullName>
    </submittedName>
</protein>
<dbReference type="AlphaFoldDB" id="A0A0A9F3Y8"/>
<keyword evidence="1" id="KW-1133">Transmembrane helix</keyword>
<proteinExistence type="predicted"/>